<dbReference type="SUPFAM" id="SSF160904">
    <property type="entry name" value="Jann2411-like"/>
    <property type="match status" value="1"/>
</dbReference>
<feature type="domain" description="HTH merR-type" evidence="2">
    <location>
        <begin position="3"/>
        <end position="49"/>
    </location>
</feature>
<dbReference type="EMBL" id="JBHUKU010000026">
    <property type="protein sequence ID" value="MFD2464661.1"/>
    <property type="molecule type" value="Genomic_DNA"/>
</dbReference>
<keyword evidence="4" id="KW-1185">Reference proteome</keyword>
<name>A0ABW5GV11_9PSEU</name>
<dbReference type="SUPFAM" id="SSF46955">
    <property type="entry name" value="Putative DNA-binding domain"/>
    <property type="match status" value="1"/>
</dbReference>
<protein>
    <submittedName>
        <fullName evidence="3">MerR family DNA-binding transcriptional regulator</fullName>
    </submittedName>
</protein>
<dbReference type="SMART" id="SM00422">
    <property type="entry name" value="HTH_MERR"/>
    <property type="match status" value="1"/>
</dbReference>
<evidence type="ECO:0000259" key="2">
    <source>
        <dbReference type="PROSITE" id="PS50937"/>
    </source>
</evidence>
<dbReference type="InterPro" id="IPR023286">
    <property type="entry name" value="ABATE_dom_sf"/>
</dbReference>
<proteinExistence type="predicted"/>
<dbReference type="PANTHER" id="PTHR30204">
    <property type="entry name" value="REDOX-CYCLING DRUG-SENSING TRANSCRIPTIONAL ACTIVATOR SOXR"/>
    <property type="match status" value="1"/>
</dbReference>
<evidence type="ECO:0000313" key="3">
    <source>
        <dbReference type="EMBL" id="MFD2464661.1"/>
    </source>
</evidence>
<dbReference type="InterPro" id="IPR009061">
    <property type="entry name" value="DNA-bd_dom_put_sf"/>
</dbReference>
<dbReference type="Pfam" id="PF00376">
    <property type="entry name" value="MerR"/>
    <property type="match status" value="1"/>
</dbReference>
<dbReference type="PROSITE" id="PS50937">
    <property type="entry name" value="HTH_MERR_2"/>
    <property type="match status" value="1"/>
</dbReference>
<dbReference type="GO" id="GO:0003677">
    <property type="term" value="F:DNA binding"/>
    <property type="evidence" value="ECO:0007669"/>
    <property type="project" value="UniProtKB-KW"/>
</dbReference>
<sequence length="195" mass="21729">MSTVTIGEAAALYRLSPATLRWWERQGLLGSPGREGGRRCYRAEDLRRVGLAYLCRVAGMMPLDKAAIVTAGHAGLATWQATVREEIDRLQERITRLGAARDYLAHLLSCVDDDVVTCPYLDHELTTHTPRGRVPEPDILAAARAATRDESTPAGDETRCPGCHGSLPRATRGRPRRYCSHACRQRAYRARHRVR</sequence>
<dbReference type="RefSeq" id="WP_345385917.1">
    <property type="nucleotide sequence ID" value="NZ_BAABHG010000001.1"/>
</dbReference>
<gene>
    <name evidence="3" type="ORF">ACFSYJ_39005</name>
</gene>
<dbReference type="Proteomes" id="UP001597419">
    <property type="component" value="Unassembled WGS sequence"/>
</dbReference>
<evidence type="ECO:0000256" key="1">
    <source>
        <dbReference type="ARBA" id="ARBA00023125"/>
    </source>
</evidence>
<dbReference type="InterPro" id="IPR000551">
    <property type="entry name" value="MerR-type_HTH_dom"/>
</dbReference>
<comment type="caution">
    <text evidence="3">The sequence shown here is derived from an EMBL/GenBank/DDBJ whole genome shotgun (WGS) entry which is preliminary data.</text>
</comment>
<accession>A0ABW5GV11</accession>
<dbReference type="InterPro" id="IPR047057">
    <property type="entry name" value="MerR_fam"/>
</dbReference>
<dbReference type="Gene3D" id="1.10.1660.10">
    <property type="match status" value="1"/>
</dbReference>
<keyword evidence="1 3" id="KW-0238">DNA-binding</keyword>
<organism evidence="3 4">
    <name type="scientific">Amycolatopsis samaneae</name>
    <dbReference type="NCBI Taxonomy" id="664691"/>
    <lineage>
        <taxon>Bacteria</taxon>
        <taxon>Bacillati</taxon>
        <taxon>Actinomycetota</taxon>
        <taxon>Actinomycetes</taxon>
        <taxon>Pseudonocardiales</taxon>
        <taxon>Pseudonocardiaceae</taxon>
        <taxon>Amycolatopsis</taxon>
    </lineage>
</organism>
<evidence type="ECO:0000313" key="4">
    <source>
        <dbReference type="Proteomes" id="UP001597419"/>
    </source>
</evidence>
<dbReference type="PANTHER" id="PTHR30204:SF97">
    <property type="entry name" value="MERR FAMILY REGULATORY PROTEIN"/>
    <property type="match status" value="1"/>
</dbReference>
<reference evidence="4" key="1">
    <citation type="journal article" date="2019" name="Int. J. Syst. Evol. Microbiol.">
        <title>The Global Catalogue of Microorganisms (GCM) 10K type strain sequencing project: providing services to taxonomists for standard genome sequencing and annotation.</title>
        <authorList>
            <consortium name="The Broad Institute Genomics Platform"/>
            <consortium name="The Broad Institute Genome Sequencing Center for Infectious Disease"/>
            <person name="Wu L."/>
            <person name="Ma J."/>
        </authorList>
    </citation>
    <scope>NUCLEOTIDE SEQUENCE [LARGE SCALE GENOMIC DNA]</scope>
    <source>
        <strain evidence="4">CGMCC 4.7643</strain>
    </source>
</reference>